<dbReference type="EMBL" id="OC321250">
    <property type="protein sequence ID" value="CAD7409703.1"/>
    <property type="molecule type" value="Genomic_DNA"/>
</dbReference>
<sequence length="164" mass="18769">MMSRAPIRSVGRGRDRAVPAPIQDDPTCSGEETGFVTLRVLTYQNKGHRHYEEPVHYQTNENNTHCCHKTTERVLVSGGSSVQFSVVRDRRKRGSCDVKHQVRMLDQYCPRVEYSLFTPPCGLVRMLDQYCPRVEYSLSTPPCGLVRMLDQYCPRVEYSLSIPS</sequence>
<proteinExistence type="predicted"/>
<dbReference type="AlphaFoldDB" id="A0A7R9D7W0"/>
<evidence type="ECO:0000313" key="2">
    <source>
        <dbReference type="EMBL" id="CAD7409703.1"/>
    </source>
</evidence>
<feature type="region of interest" description="Disordered" evidence="1">
    <location>
        <begin position="1"/>
        <end position="29"/>
    </location>
</feature>
<accession>A0A7R9D7W0</accession>
<gene>
    <name evidence="2" type="ORF">TCEB3V08_LOCUS10148</name>
</gene>
<organism evidence="2">
    <name type="scientific">Timema cristinae</name>
    <name type="common">Walking stick</name>
    <dbReference type="NCBI Taxonomy" id="61476"/>
    <lineage>
        <taxon>Eukaryota</taxon>
        <taxon>Metazoa</taxon>
        <taxon>Ecdysozoa</taxon>
        <taxon>Arthropoda</taxon>
        <taxon>Hexapoda</taxon>
        <taxon>Insecta</taxon>
        <taxon>Pterygota</taxon>
        <taxon>Neoptera</taxon>
        <taxon>Polyneoptera</taxon>
        <taxon>Phasmatodea</taxon>
        <taxon>Timematodea</taxon>
        <taxon>Timematoidea</taxon>
        <taxon>Timematidae</taxon>
        <taxon>Timema</taxon>
    </lineage>
</organism>
<protein>
    <submittedName>
        <fullName evidence="2">Uncharacterized protein</fullName>
    </submittedName>
</protein>
<evidence type="ECO:0000256" key="1">
    <source>
        <dbReference type="SAM" id="MobiDB-lite"/>
    </source>
</evidence>
<name>A0A7R9D7W0_TIMCR</name>
<reference evidence="2" key="1">
    <citation type="submission" date="2020-11" db="EMBL/GenBank/DDBJ databases">
        <authorList>
            <person name="Tran Van P."/>
        </authorList>
    </citation>
    <scope>NUCLEOTIDE SEQUENCE</scope>
</reference>